<evidence type="ECO:0000256" key="1">
    <source>
        <dbReference type="ARBA" id="ARBA00009820"/>
    </source>
</evidence>
<comment type="similarity">
    <text evidence="1">Belongs to the TolB family.</text>
</comment>
<organism evidence="2 3">
    <name type="scientific">Candidatus Bipolaricaulis anaerobius</name>
    <dbReference type="NCBI Taxonomy" id="2026885"/>
    <lineage>
        <taxon>Bacteria</taxon>
        <taxon>Candidatus Bipolaricaulota</taxon>
        <taxon>Candidatus Bipolaricaulia</taxon>
        <taxon>Candidatus Bipolaricaulales</taxon>
        <taxon>Candidatus Bipolaricaulaceae</taxon>
        <taxon>Candidatus Bipolaricaulis</taxon>
    </lineage>
</organism>
<protein>
    <submittedName>
        <fullName evidence="2">WD40-like beta propeller protein</fullName>
    </submittedName>
</protein>
<sequence length="310" mass="34159">MGSDPFPPQGMGASELSRSGLVPRMGVMRRLCVGLLLLIPIQAGAGLLGLTALDWSRDGQYVLYVDEGEVWVGLAPEGRNARPLTEGAATDWARFGPGDWFVYVAFSEQGYALWQATLAGERTLLFSQDQLRQSGALPGVELIARPAVSPDGTSIAFIAYADGQCDLYLFDLPSGTVRRLTRTPGPVDTPDFSPDGRSLAFVGLWQVGATLSWDLYVLDLVEGDRIEMLTEDPFFDWCPRFSPDGEWIAFESSLRGPSDIHVIRRDGRERTAFTFDEWRDAFPCWSPEGDEIGYGSLRSYGWLILASKTS</sequence>
<dbReference type="KEGG" id="bana:BARAN1_1236"/>
<dbReference type="PANTHER" id="PTHR36842">
    <property type="entry name" value="PROTEIN TOLB HOMOLOG"/>
    <property type="match status" value="1"/>
</dbReference>
<name>A0A2X3KXD9_9BACT</name>
<dbReference type="AlphaFoldDB" id="A0A2X3KXD9"/>
<evidence type="ECO:0000313" key="3">
    <source>
        <dbReference type="Proteomes" id="UP000249818"/>
    </source>
</evidence>
<dbReference type="EMBL" id="LS483254">
    <property type="protein sequence ID" value="SQD93258.1"/>
    <property type="molecule type" value="Genomic_DNA"/>
</dbReference>
<evidence type="ECO:0000313" key="2">
    <source>
        <dbReference type="EMBL" id="SQD93258.1"/>
    </source>
</evidence>
<proteinExistence type="inferred from homology"/>
<dbReference type="InterPro" id="IPR011659">
    <property type="entry name" value="WD40"/>
</dbReference>
<reference evidence="3" key="1">
    <citation type="submission" date="2018-05" db="EMBL/GenBank/DDBJ databases">
        <authorList>
            <person name="Hao L."/>
        </authorList>
    </citation>
    <scope>NUCLEOTIDE SEQUENCE [LARGE SCALE GENOMIC DNA]</scope>
</reference>
<dbReference type="Pfam" id="PF07676">
    <property type="entry name" value="PD40"/>
    <property type="match status" value="3"/>
</dbReference>
<keyword evidence="3" id="KW-1185">Reference proteome</keyword>
<dbReference type="Gene3D" id="2.120.10.30">
    <property type="entry name" value="TolB, C-terminal domain"/>
    <property type="match status" value="2"/>
</dbReference>
<dbReference type="InterPro" id="IPR011042">
    <property type="entry name" value="6-blade_b-propeller_TolB-like"/>
</dbReference>
<dbReference type="SUPFAM" id="SSF82171">
    <property type="entry name" value="DPP6 N-terminal domain-like"/>
    <property type="match status" value="1"/>
</dbReference>
<accession>A0A2X3KXD9</accession>
<gene>
    <name evidence="2" type="ORF">BARAN1_1236</name>
</gene>
<dbReference type="Proteomes" id="UP000249818">
    <property type="component" value="Chromosome BARAN1"/>
</dbReference>